<keyword evidence="1" id="KW-1133">Transmembrane helix</keyword>
<comment type="caution">
    <text evidence="2">The sequence shown here is derived from an EMBL/GenBank/DDBJ whole genome shotgun (WGS) entry which is preliminary data.</text>
</comment>
<protein>
    <submittedName>
        <fullName evidence="2">Uncharacterized protein</fullName>
    </submittedName>
</protein>
<reference evidence="2 3" key="1">
    <citation type="submission" date="2024-09" db="EMBL/GenBank/DDBJ databases">
        <authorList>
            <person name="Ruan L."/>
        </authorList>
    </citation>
    <scope>NUCLEOTIDE SEQUENCE [LARGE SCALE GENOMIC DNA]</scope>
    <source>
        <strain evidence="2 3">D33</strain>
    </source>
</reference>
<keyword evidence="1" id="KW-0812">Transmembrane</keyword>
<evidence type="ECO:0000313" key="2">
    <source>
        <dbReference type="EMBL" id="MFB5681139.1"/>
    </source>
</evidence>
<proteinExistence type="predicted"/>
<evidence type="ECO:0000256" key="1">
    <source>
        <dbReference type="SAM" id="Phobius"/>
    </source>
</evidence>
<dbReference type="Proteomes" id="UP001580407">
    <property type="component" value="Unassembled WGS sequence"/>
</dbReference>
<dbReference type="EMBL" id="JBHILM010000008">
    <property type="protein sequence ID" value="MFB5681139.1"/>
    <property type="molecule type" value="Genomic_DNA"/>
</dbReference>
<gene>
    <name evidence="2" type="ORF">ACE3NQ_09475</name>
</gene>
<feature type="transmembrane region" description="Helical" evidence="1">
    <location>
        <begin position="7"/>
        <end position="25"/>
    </location>
</feature>
<evidence type="ECO:0000313" key="3">
    <source>
        <dbReference type="Proteomes" id="UP001580407"/>
    </source>
</evidence>
<keyword evidence="1" id="KW-0472">Membrane</keyword>
<accession>A0ABV5B6Y1</accession>
<dbReference type="SUPFAM" id="SSF69322">
    <property type="entry name" value="Tricorn protease domain 2"/>
    <property type="match status" value="1"/>
</dbReference>
<organism evidence="2 3">
    <name type="scientific">Paenibacillus terreus</name>
    <dbReference type="NCBI Taxonomy" id="1387834"/>
    <lineage>
        <taxon>Bacteria</taxon>
        <taxon>Bacillati</taxon>
        <taxon>Bacillota</taxon>
        <taxon>Bacilli</taxon>
        <taxon>Bacillales</taxon>
        <taxon>Paenibacillaceae</taxon>
        <taxon>Paenibacillus</taxon>
    </lineage>
</organism>
<keyword evidence="3" id="KW-1185">Reference proteome</keyword>
<sequence>MKRKGLLLINLPFLIPAILLSIFVWRDYTDQIANVHNNTFITGLYYMDDGRKVAALTDEQHGMRSRVQMFDAQTGQLLKEETILSNVHGVLAISYQQDGLVITTYDDNLGLQLNVLHPSGEIEELAMGTLQVPSYLTSGVNSWRGKLIITGETSGSAMYVAKVEGGKLQQVMLNQQELLPARPERLDTVSDSFDNEMAVPVIEADLIDDRTAYLSGIWVDRRAPEILIKNEEESSFEARDRAGLQFARHLGLDSTKLIRVDGRYPEQAHFYNASTEQWGKAVPTPKPVYQAKVYLLNDDEVLIAGSSAKDELQGTVLGYLFNEKTGQFTDVTSLLGNLSYEELDHPDLQFFKESESETLYYAGEESTAGMMNLQNHTAHEVTASQVSLWMHAGEDRISPQSFWKYVKQGGPLIINWLVWLFIPLFNLTALAGIPRLLLRKQTQAVANGVILHGTIIQMEETGLLVNNQPQVRFVVRFEDEERMKEVEIKKVISYLERLHVGDAVVISYNRRKNSAVFVTGENMPQKQALDIIHHAVLQRMDSYGSVGRGQALLLHFRANDRHYTVPVVQPAGFEYRVGEQANLALIGGAPRILSYGQKVRFEEAEQLSLEGEIIRIEKYPVTVQNRQLMVMEVMITEGPERIRKINSLFVPRELPVKEGAVIPVSMKRDDYAKELRLLKGKQGAAKVIAVEYTGTLGERPLAHVTVERGGTTYSVHQTIEPVYGVMEGDELWVAYDDSSCEALILNYSF</sequence>
<dbReference type="RefSeq" id="WP_375524929.1">
    <property type="nucleotide sequence ID" value="NZ_JBHILM010000008.1"/>
</dbReference>
<name>A0ABV5B6Y1_9BACL</name>